<dbReference type="EMBL" id="BARS01050976">
    <property type="protein sequence ID" value="GAG52674.1"/>
    <property type="molecule type" value="Genomic_DNA"/>
</dbReference>
<dbReference type="AlphaFoldDB" id="X0YA08"/>
<comment type="caution">
    <text evidence="4">The sequence shown here is derived from an EMBL/GenBank/DDBJ whole genome shotgun (WGS) entry which is preliminary data.</text>
</comment>
<dbReference type="InterPro" id="IPR004821">
    <property type="entry name" value="Cyt_trans-like"/>
</dbReference>
<dbReference type="PANTHER" id="PTHR43793:SF1">
    <property type="entry name" value="FAD SYNTHASE"/>
    <property type="match status" value="1"/>
</dbReference>
<proteinExistence type="predicted"/>
<evidence type="ECO:0000256" key="1">
    <source>
        <dbReference type="ARBA" id="ARBA00022679"/>
    </source>
</evidence>
<gene>
    <name evidence="4" type="ORF">S01H1_76004</name>
</gene>
<evidence type="ECO:0000256" key="2">
    <source>
        <dbReference type="ARBA" id="ARBA00022695"/>
    </source>
</evidence>
<dbReference type="Gene3D" id="3.40.50.620">
    <property type="entry name" value="HUPs"/>
    <property type="match status" value="1"/>
</dbReference>
<dbReference type="GO" id="GO:0016779">
    <property type="term" value="F:nucleotidyltransferase activity"/>
    <property type="evidence" value="ECO:0007669"/>
    <property type="project" value="UniProtKB-KW"/>
</dbReference>
<organism evidence="4">
    <name type="scientific">marine sediment metagenome</name>
    <dbReference type="NCBI Taxonomy" id="412755"/>
    <lineage>
        <taxon>unclassified sequences</taxon>
        <taxon>metagenomes</taxon>
        <taxon>ecological metagenomes</taxon>
    </lineage>
</organism>
<reference evidence="4" key="1">
    <citation type="journal article" date="2014" name="Front. Microbiol.">
        <title>High frequency of phylogenetically diverse reductive dehalogenase-homologous genes in deep subseafloor sedimentary metagenomes.</title>
        <authorList>
            <person name="Kawai M."/>
            <person name="Futagami T."/>
            <person name="Toyoda A."/>
            <person name="Takaki Y."/>
            <person name="Nishi S."/>
            <person name="Hori S."/>
            <person name="Arai W."/>
            <person name="Tsubouchi T."/>
            <person name="Morono Y."/>
            <person name="Uchiyama I."/>
            <person name="Ito T."/>
            <person name="Fujiyama A."/>
            <person name="Inagaki F."/>
            <person name="Takami H."/>
        </authorList>
    </citation>
    <scope>NUCLEOTIDE SEQUENCE</scope>
    <source>
        <strain evidence="4">Expedition CK06-06</strain>
    </source>
</reference>
<evidence type="ECO:0000259" key="3">
    <source>
        <dbReference type="Pfam" id="PF01467"/>
    </source>
</evidence>
<dbReference type="SUPFAM" id="SSF52374">
    <property type="entry name" value="Nucleotidylyl transferase"/>
    <property type="match status" value="1"/>
</dbReference>
<protein>
    <recommendedName>
        <fullName evidence="3">Cytidyltransferase-like domain-containing protein</fullName>
    </recommendedName>
</protein>
<dbReference type="Pfam" id="PF01467">
    <property type="entry name" value="CTP_transf_like"/>
    <property type="match status" value="1"/>
</dbReference>
<dbReference type="NCBIfam" id="TIGR00125">
    <property type="entry name" value="cyt_tran_rel"/>
    <property type="match status" value="1"/>
</dbReference>
<dbReference type="InterPro" id="IPR014729">
    <property type="entry name" value="Rossmann-like_a/b/a_fold"/>
</dbReference>
<keyword evidence="2" id="KW-0548">Nucleotidyltransferase</keyword>
<accession>X0YA08</accession>
<keyword evidence="1" id="KW-0808">Transferase</keyword>
<sequence length="138" mass="15602">MKLVYSYYVLDIVHKGHLLMMKNAKAIAGDDGKLIVGILTDEAVMEKKEKPILSFEERIELASAIKYVDVAVAQETYSPLPNVKRIKPDILMESTSHDEEAIEKAREYMDSINGKVVVLPYFPSQSSKEIKNSIKERS</sequence>
<dbReference type="PANTHER" id="PTHR43793">
    <property type="entry name" value="FAD SYNTHASE"/>
    <property type="match status" value="1"/>
</dbReference>
<name>X0YA08_9ZZZZ</name>
<dbReference type="InterPro" id="IPR050385">
    <property type="entry name" value="Archaeal_FAD_synthase"/>
</dbReference>
<feature type="domain" description="Cytidyltransferase-like" evidence="3">
    <location>
        <begin position="11"/>
        <end position="127"/>
    </location>
</feature>
<evidence type="ECO:0000313" key="4">
    <source>
        <dbReference type="EMBL" id="GAG52674.1"/>
    </source>
</evidence>